<evidence type="ECO:0000313" key="3">
    <source>
        <dbReference type="Proteomes" id="UP000437017"/>
    </source>
</evidence>
<evidence type="ECO:0000313" key="2">
    <source>
        <dbReference type="EMBL" id="KAB0404477.1"/>
    </source>
</evidence>
<feature type="region of interest" description="Disordered" evidence="1">
    <location>
        <begin position="1"/>
        <end position="40"/>
    </location>
</feature>
<proteinExistence type="predicted"/>
<dbReference type="Proteomes" id="UP000437017">
    <property type="component" value="Unassembled WGS sequence"/>
</dbReference>
<dbReference type="AlphaFoldDB" id="A0A6A1Q9Z9"/>
<gene>
    <name evidence="2" type="ORF">E2I00_000223</name>
</gene>
<evidence type="ECO:0000256" key="1">
    <source>
        <dbReference type="SAM" id="MobiDB-lite"/>
    </source>
</evidence>
<keyword evidence="3" id="KW-1185">Reference proteome</keyword>
<sequence>MDLLKKDVQFPPSDAETARQETAQISPNPPPSVPTAPALSSVVPKNSSITLVPEQTGKLHSELDMV</sequence>
<accession>A0A6A1Q9Z9</accession>
<dbReference type="EMBL" id="SGJD01000584">
    <property type="protein sequence ID" value="KAB0404477.1"/>
    <property type="molecule type" value="Genomic_DNA"/>
</dbReference>
<organism evidence="2 3">
    <name type="scientific">Balaenoptera physalus</name>
    <name type="common">Fin whale</name>
    <name type="synonym">Balaena physalus</name>
    <dbReference type="NCBI Taxonomy" id="9770"/>
    <lineage>
        <taxon>Eukaryota</taxon>
        <taxon>Metazoa</taxon>
        <taxon>Chordata</taxon>
        <taxon>Craniata</taxon>
        <taxon>Vertebrata</taxon>
        <taxon>Euteleostomi</taxon>
        <taxon>Mammalia</taxon>
        <taxon>Eutheria</taxon>
        <taxon>Laurasiatheria</taxon>
        <taxon>Artiodactyla</taxon>
        <taxon>Whippomorpha</taxon>
        <taxon>Cetacea</taxon>
        <taxon>Mysticeti</taxon>
        <taxon>Balaenopteridae</taxon>
        <taxon>Balaenoptera</taxon>
    </lineage>
</organism>
<name>A0A6A1Q9Z9_BALPH</name>
<reference evidence="2 3" key="1">
    <citation type="journal article" date="2019" name="PLoS ONE">
        <title>Genomic analyses reveal an absence of contemporary introgressive admixture between fin whales and blue whales, despite known hybrids.</title>
        <authorList>
            <person name="Westbury M.V."/>
            <person name="Petersen B."/>
            <person name="Lorenzen E.D."/>
        </authorList>
    </citation>
    <scope>NUCLEOTIDE SEQUENCE [LARGE SCALE GENOMIC DNA]</scope>
    <source>
        <strain evidence="2">FinWhale-01</strain>
    </source>
</reference>
<protein>
    <submittedName>
        <fullName evidence="2">Uncharacterized protein</fullName>
    </submittedName>
</protein>
<comment type="caution">
    <text evidence="2">The sequence shown here is derived from an EMBL/GenBank/DDBJ whole genome shotgun (WGS) entry which is preliminary data.</text>
</comment>